<dbReference type="Gene3D" id="1.10.287.950">
    <property type="entry name" value="Methyl-accepting chemotaxis protein"/>
    <property type="match status" value="1"/>
</dbReference>
<accession>A0A447QY75</accession>
<name>A0A447QY75_SALER</name>
<dbReference type="SUPFAM" id="SSF58104">
    <property type="entry name" value="Methyl-accepting chemotaxis protein (MCP) signaling domain"/>
    <property type="match status" value="1"/>
</dbReference>
<protein>
    <submittedName>
        <fullName evidence="1">Aerotaxis receptor protein</fullName>
    </submittedName>
</protein>
<sequence length="120" mass="12792">MDDIVAQVQNVTQLIARISQSTLEQTDGLSSLTRAVDELNRITQKNAELVEESAQVSAMVKTPCQPAGGCGHGAALSLFAGDSRTDVRPAATGLPGGCALIEEGFCRHREYQSHIPLKIM</sequence>
<dbReference type="EMBL" id="LR134156">
    <property type="protein sequence ID" value="VEA75002.1"/>
    <property type="molecule type" value="Genomic_DNA"/>
</dbReference>
<organism evidence="1 2">
    <name type="scientific">Salmonella enterica subsp. arizonae</name>
    <dbReference type="NCBI Taxonomy" id="59203"/>
    <lineage>
        <taxon>Bacteria</taxon>
        <taxon>Pseudomonadati</taxon>
        <taxon>Pseudomonadota</taxon>
        <taxon>Gammaproteobacteria</taxon>
        <taxon>Enterobacterales</taxon>
        <taxon>Enterobacteriaceae</taxon>
        <taxon>Salmonella</taxon>
    </lineage>
</organism>
<proteinExistence type="predicted"/>
<evidence type="ECO:0000313" key="2">
    <source>
        <dbReference type="Proteomes" id="UP000275676"/>
    </source>
</evidence>
<dbReference type="AlphaFoldDB" id="A0A447QY75"/>
<reference evidence="1 2" key="1">
    <citation type="submission" date="2018-12" db="EMBL/GenBank/DDBJ databases">
        <authorList>
            <consortium name="Pathogen Informatics"/>
        </authorList>
    </citation>
    <scope>NUCLEOTIDE SEQUENCE [LARGE SCALE GENOMIC DNA]</scope>
    <source>
        <strain evidence="1 2">NCTC10047</strain>
    </source>
</reference>
<gene>
    <name evidence="1" type="primary">aer_2</name>
    <name evidence="1" type="ORF">NCTC10047_00811</name>
</gene>
<dbReference type="Proteomes" id="UP000275676">
    <property type="component" value="Chromosome"/>
</dbReference>
<evidence type="ECO:0000313" key="1">
    <source>
        <dbReference type="EMBL" id="VEA75002.1"/>
    </source>
</evidence>
<keyword evidence="1" id="KW-0675">Receptor</keyword>